<dbReference type="EMBL" id="BOQP01000049">
    <property type="protein sequence ID" value="GIM81818.1"/>
    <property type="molecule type" value="Genomic_DNA"/>
</dbReference>
<evidence type="ECO:0000313" key="2">
    <source>
        <dbReference type="Proteomes" id="UP000680865"/>
    </source>
</evidence>
<gene>
    <name evidence="1" type="ORF">Aco04nite_78550</name>
</gene>
<keyword evidence="2" id="KW-1185">Reference proteome</keyword>
<protein>
    <submittedName>
        <fullName evidence="1">Uncharacterized protein</fullName>
    </submittedName>
</protein>
<accession>A0A919T0I3</accession>
<reference evidence="1" key="1">
    <citation type="submission" date="2021-03" db="EMBL/GenBank/DDBJ databases">
        <title>Whole genome shotgun sequence of Actinoplanes consettensis NBRC 14913.</title>
        <authorList>
            <person name="Komaki H."/>
            <person name="Tamura T."/>
        </authorList>
    </citation>
    <scope>NUCLEOTIDE SEQUENCE</scope>
    <source>
        <strain evidence="1">NBRC 14913</strain>
    </source>
</reference>
<comment type="caution">
    <text evidence="1">The sequence shown here is derived from an EMBL/GenBank/DDBJ whole genome shotgun (WGS) entry which is preliminary data.</text>
</comment>
<name>A0A919T0I3_9ACTN</name>
<proteinExistence type="predicted"/>
<evidence type="ECO:0000313" key="1">
    <source>
        <dbReference type="EMBL" id="GIM81818.1"/>
    </source>
</evidence>
<dbReference type="AlphaFoldDB" id="A0A919T0I3"/>
<organism evidence="1 2">
    <name type="scientific">Winogradskya consettensis</name>
    <dbReference type="NCBI Taxonomy" id="113560"/>
    <lineage>
        <taxon>Bacteria</taxon>
        <taxon>Bacillati</taxon>
        <taxon>Actinomycetota</taxon>
        <taxon>Actinomycetes</taxon>
        <taxon>Micromonosporales</taxon>
        <taxon>Micromonosporaceae</taxon>
        <taxon>Winogradskya</taxon>
    </lineage>
</organism>
<dbReference type="Proteomes" id="UP000680865">
    <property type="component" value="Unassembled WGS sequence"/>
</dbReference>
<sequence>MAWAHLADGTSAGNAKAGAVLLELGKTAPSWMRQQRYARDLVDTIASSRRRAMGQDLTELTALVGASGAGSSPHPISL</sequence>
<dbReference type="RefSeq" id="WP_213002246.1">
    <property type="nucleotide sequence ID" value="NZ_BAAATW010000001.1"/>
</dbReference>